<organism evidence="1 2">
    <name type="scientific">Dibothriocephalus latus</name>
    <name type="common">Fish tapeworm</name>
    <name type="synonym">Diphyllobothrium latum</name>
    <dbReference type="NCBI Taxonomy" id="60516"/>
    <lineage>
        <taxon>Eukaryota</taxon>
        <taxon>Metazoa</taxon>
        <taxon>Spiralia</taxon>
        <taxon>Lophotrochozoa</taxon>
        <taxon>Platyhelminthes</taxon>
        <taxon>Cestoda</taxon>
        <taxon>Eucestoda</taxon>
        <taxon>Diphyllobothriidea</taxon>
        <taxon>Diphyllobothriidae</taxon>
        <taxon>Dibothriocephalus</taxon>
    </lineage>
</organism>
<proteinExistence type="predicted"/>
<evidence type="ECO:0000313" key="2">
    <source>
        <dbReference type="Proteomes" id="UP000281553"/>
    </source>
</evidence>
<dbReference type="EMBL" id="UYRU01001342">
    <property type="protein sequence ID" value="VDK31525.1"/>
    <property type="molecule type" value="Genomic_DNA"/>
</dbReference>
<sequence length="287" mass="31383">MELMWCGISLLSKSPLTVATPWQPFMSSVSASAGAPSSPSAGKDLVAGLLASGLPESLPTSAGMLILLKRLQDPLLATVLPRVVPCRPTDEFCLPIPLPHSLGRLLENFIEVHWTSHLAFSVTGPGDSAGGAKLYRLENCRFGRIVPLSTAQQEDAISLEPRLISPSSRWYFPFLKTPSFVAKLVWGESIWLGLTHSSVRPVYEGSQCPDCRELSERLENPESSILLSSSPDDDPILHVSVRQLDLLPVELRGGIQHAEQLGQLQRRLLRQFSPQAGNVYPYLNVLS</sequence>
<name>A0A3P6PVS6_DIBLA</name>
<dbReference type="AlphaFoldDB" id="A0A3P6PVS6"/>
<protein>
    <submittedName>
        <fullName evidence="1">Uncharacterized protein</fullName>
    </submittedName>
</protein>
<evidence type="ECO:0000313" key="1">
    <source>
        <dbReference type="EMBL" id="VDK31525.1"/>
    </source>
</evidence>
<dbReference type="Proteomes" id="UP000281553">
    <property type="component" value="Unassembled WGS sequence"/>
</dbReference>
<gene>
    <name evidence="1" type="ORF">DILT_LOCUS341</name>
</gene>
<keyword evidence="2" id="KW-1185">Reference proteome</keyword>
<accession>A0A3P6PVS6</accession>
<reference evidence="1 2" key="1">
    <citation type="submission" date="2018-11" db="EMBL/GenBank/DDBJ databases">
        <authorList>
            <consortium name="Pathogen Informatics"/>
        </authorList>
    </citation>
    <scope>NUCLEOTIDE SEQUENCE [LARGE SCALE GENOMIC DNA]</scope>
</reference>